<accession>A0A067Z5X5</accession>
<protein>
    <recommendedName>
        <fullName evidence="2">CHASE2 domain-containing protein</fullName>
    </recommendedName>
</protein>
<dbReference type="Proteomes" id="UP000031656">
    <property type="component" value="Chromosome"/>
</dbReference>
<proteinExistence type="predicted"/>
<keyword evidence="1" id="KW-0812">Transmembrane</keyword>
<feature type="transmembrane region" description="Helical" evidence="1">
    <location>
        <begin position="29"/>
        <end position="46"/>
    </location>
</feature>
<feature type="transmembrane region" description="Helical" evidence="1">
    <location>
        <begin position="481"/>
        <end position="498"/>
    </location>
</feature>
<dbReference type="HOGENOM" id="CLU_466739_0_0_5"/>
<sequence>MSKTDETVHKNHSFRHSASVVNRVLKYRSILYIFMMVMFWIVYKFFDPLSLESATKNSSAQFFSAITAPFYGLSSPQSHQRVAVVAINDPTLQKFDAALPLSYQRQVFILRQILEADPAAIYVDFRMAYEHTDESLTLFQSVLDEAKSKHIPIFFARGEEGHDQIHLLPPLRDVESYSNALETSSAYPLLFEEEGAALKEGEPSQEETRKPEANAAFDVYRSLCTSTWSGQCGSFHEDDFRRPMMIQWGLHVDPAQTQVSSLDNSPRNICAVPFSGGLFCRSIVQSFTLGFRAFWGSSRDYEVGHAYYPLTIGAHQLGERGLGTPAGSPPLSHLLKGRAVFYGTDIRDQHDDTVIPFLGRVPNVVLHAMAFDNLVTYGNHYFHEPSEMELGHGVHIGWAEICEFILWLIFTGWMAFKFYYSHPEVPRGHGAKLRRDIRRKSRDFLSRSLRVNALVPAIFCAGLAAFDLSHQPTLLNGVDEALLYVCLFLVLLGTLVLLRRSAQRSRQEETEHAHDPEESEAEKAEKFRLGFWAHLALLTSLTGIVFALNELFIQWPNADWIGFILLWLAVGESCESTGFVLTFVNFLNRRSHALTSERVPNSESSSQ</sequence>
<keyword evidence="1" id="KW-0472">Membrane</keyword>
<feature type="domain" description="CHASE2" evidence="2">
    <location>
        <begin position="69"/>
        <end position="411"/>
    </location>
</feature>
<evidence type="ECO:0000256" key="1">
    <source>
        <dbReference type="SAM" id="Phobius"/>
    </source>
</evidence>
<evidence type="ECO:0000313" key="4">
    <source>
        <dbReference type="Proteomes" id="UP000031656"/>
    </source>
</evidence>
<gene>
    <name evidence="3" type="ORF">GLS_c11290</name>
</gene>
<evidence type="ECO:0000313" key="3">
    <source>
        <dbReference type="EMBL" id="AHK71035.1"/>
    </source>
</evidence>
<name>A0A067Z5X5_GLUOY</name>
<feature type="transmembrane region" description="Helical" evidence="1">
    <location>
        <begin position="449"/>
        <end position="469"/>
    </location>
</feature>
<feature type="transmembrane region" description="Helical" evidence="1">
    <location>
        <begin position="404"/>
        <end position="420"/>
    </location>
</feature>
<organism evidence="3 4">
    <name type="scientific">Gluconobacter oxydans DSM 3504</name>
    <dbReference type="NCBI Taxonomy" id="1288313"/>
    <lineage>
        <taxon>Bacteria</taxon>
        <taxon>Pseudomonadati</taxon>
        <taxon>Pseudomonadota</taxon>
        <taxon>Alphaproteobacteria</taxon>
        <taxon>Acetobacterales</taxon>
        <taxon>Acetobacteraceae</taxon>
        <taxon>Gluconobacter</taxon>
    </lineage>
</organism>
<keyword evidence="1" id="KW-1133">Transmembrane helix</keyword>
<feature type="transmembrane region" description="Helical" evidence="1">
    <location>
        <begin position="529"/>
        <end position="548"/>
    </location>
</feature>
<evidence type="ECO:0000259" key="2">
    <source>
        <dbReference type="Pfam" id="PF05226"/>
    </source>
</evidence>
<feature type="transmembrane region" description="Helical" evidence="1">
    <location>
        <begin position="560"/>
        <end position="587"/>
    </location>
</feature>
<dbReference type="InterPro" id="IPR007890">
    <property type="entry name" value="CHASE2"/>
</dbReference>
<reference evidence="3 4" key="1">
    <citation type="journal article" date="2015" name="Appl. Microbiol. Biotechnol.">
        <title>The consequence of an additional NADH dehydrogenase paralog on the growth of Gluconobacter oxydans DSM3504.</title>
        <authorList>
            <person name="Kostner D."/>
            <person name="Luchterhand B."/>
            <person name="Junker A."/>
            <person name="Volland S."/>
            <person name="Daniel R."/>
            <person name="Buchs J."/>
            <person name="Liebl W."/>
            <person name="Ehrenreich A."/>
        </authorList>
    </citation>
    <scope>NUCLEOTIDE SEQUENCE [LARGE SCALE GENOMIC DNA]</scope>
    <source>
        <strain evidence="3">DSM 3504</strain>
    </source>
</reference>
<dbReference type="AlphaFoldDB" id="A0A067Z5X5"/>
<dbReference type="Pfam" id="PF05226">
    <property type="entry name" value="CHASE2"/>
    <property type="match status" value="1"/>
</dbReference>
<dbReference type="EMBL" id="CP004373">
    <property type="protein sequence ID" value="AHK71035.1"/>
    <property type="molecule type" value="Genomic_DNA"/>
</dbReference>
<dbReference type="KEGG" id="goy:GLS_c11290"/>